<evidence type="ECO:0000313" key="1">
    <source>
        <dbReference type="EMBL" id="ELA47999.1"/>
    </source>
</evidence>
<evidence type="ECO:0000313" key="2">
    <source>
        <dbReference type="Proteomes" id="UP000011081"/>
    </source>
</evidence>
<dbReference type="AlphaFoldDB" id="L2GWJ7"/>
<dbReference type="HOGENOM" id="CLU_415150_0_0_1"/>
<protein>
    <submittedName>
        <fullName evidence="1">Uncharacterized protein</fullName>
    </submittedName>
</protein>
<dbReference type="VEuPathDB" id="MicrosporidiaDB:VCUG_00582"/>
<proteinExistence type="predicted"/>
<sequence>MLDFFKPQHHILIQRIYRPNGHMDDQKLSYFIYHLQLKPEKIASSIEYITKRGIREIRQYRKIDVTCAILTELVKHFYNRSVQHETVLLKNMADLLEELVRNDIYVACFREYVLLCCTHVSIRTYKGDEGVNRMLEIVCGNLLVPKTYGITGVDGSNGIESVKQRRDVINNSRTIANTDSTSNVDDTGACSFLSACPVADHHTAGASSSAGNLSSVAVGSTDSNDVTCSSVVIGTAKTKEVANSRTASVFEAKESFFLAILHIFIAHNDLFNKDNYRKRFKIVLNPLLYNFTFLEYRSVLKDMATGLNAINISSFINLFVVYSLKYEVNSIKFLLENVKHHDVIINELNKLISVERNIVLFLFYIEVINWMEGVYNVHEMSRFVFNVLKVYLEQDVRRKPIRRINRDAEGTDMMSMATRYDAICDTSLVCGQLSASSRTDVVEELYKRRSVRNNRFYPCIKRYVDAFLSKTLLKADVLYFFLKQSFQYDFSLSEKTMTVYSRDFQDLILSFVLNTEVEVNLKMLNLLLHISEEIQRFKDTIFDIIGKSKLCTYTVDMRGRHAIMCRIRILYAKTFDARLKHVLELDGEERLVNERLFAAVEAVKSGSAPTNGYNMDNDVMDYECYFGKNRSYANSLKSSLNFENISSKRRSFLRNMDVTKD</sequence>
<dbReference type="GeneID" id="19878467"/>
<name>L2GWJ7_VAVCU</name>
<keyword evidence="2" id="KW-1185">Reference proteome</keyword>
<accession>L2GWJ7</accession>
<gene>
    <name evidence="1" type="ORF">VCUG_00582</name>
</gene>
<organism evidence="1 2">
    <name type="scientific">Vavraia culicis (isolate floridensis)</name>
    <name type="common">Microsporidian parasite</name>
    <dbReference type="NCBI Taxonomy" id="948595"/>
    <lineage>
        <taxon>Eukaryota</taxon>
        <taxon>Fungi</taxon>
        <taxon>Fungi incertae sedis</taxon>
        <taxon>Microsporidia</taxon>
        <taxon>Pleistophoridae</taxon>
        <taxon>Vavraia</taxon>
    </lineage>
</organism>
<dbReference type="InParanoid" id="L2GWJ7"/>
<dbReference type="Proteomes" id="UP000011081">
    <property type="component" value="Unassembled WGS sequence"/>
</dbReference>
<dbReference type="EMBL" id="GL877409">
    <property type="protein sequence ID" value="ELA47999.1"/>
    <property type="molecule type" value="Genomic_DNA"/>
</dbReference>
<dbReference type="RefSeq" id="XP_008073600.1">
    <property type="nucleotide sequence ID" value="XM_008075409.1"/>
</dbReference>
<dbReference type="OrthoDB" id="2187331at2759"/>
<reference evidence="2" key="1">
    <citation type="submission" date="2011-03" db="EMBL/GenBank/DDBJ databases">
        <title>The genome sequence of Vavraia culicis strain floridensis.</title>
        <authorList>
            <consortium name="The Broad Institute Genome Sequencing Platform"/>
            <person name="Cuomo C."/>
            <person name="Becnel J."/>
            <person name="Sanscrainte N."/>
            <person name="Young S.K."/>
            <person name="Zeng Q."/>
            <person name="Gargeya S."/>
            <person name="Fitzgerald M."/>
            <person name="Haas B."/>
            <person name="Abouelleil A."/>
            <person name="Alvarado L."/>
            <person name="Arachchi H.M."/>
            <person name="Berlin A."/>
            <person name="Chapman S.B."/>
            <person name="Gearin G."/>
            <person name="Goldberg J."/>
            <person name="Griggs A."/>
            <person name="Gujja S."/>
            <person name="Hansen M."/>
            <person name="Heiman D."/>
            <person name="Howarth C."/>
            <person name="Larimer J."/>
            <person name="Lui A."/>
            <person name="MacDonald P.J.P."/>
            <person name="McCowen C."/>
            <person name="Montmayeur A."/>
            <person name="Murphy C."/>
            <person name="Neiman D."/>
            <person name="Pearson M."/>
            <person name="Priest M."/>
            <person name="Roberts A."/>
            <person name="Saif S."/>
            <person name="Shea T."/>
            <person name="Sisk P."/>
            <person name="Stolte C."/>
            <person name="Sykes S."/>
            <person name="Wortman J."/>
            <person name="Nusbaum C."/>
            <person name="Birren B."/>
        </authorList>
    </citation>
    <scope>NUCLEOTIDE SEQUENCE [LARGE SCALE GENOMIC DNA]</scope>
    <source>
        <strain evidence="2">floridensis</strain>
    </source>
</reference>